<comment type="caution">
    <text evidence="1">The sequence shown here is derived from an EMBL/GenBank/DDBJ whole genome shotgun (WGS) entry which is preliminary data.</text>
</comment>
<keyword evidence="2" id="KW-1185">Reference proteome</keyword>
<proteinExistence type="predicted"/>
<name>A0ACC0XQA2_9ROSI</name>
<evidence type="ECO:0000313" key="2">
    <source>
        <dbReference type="Proteomes" id="UP001163603"/>
    </source>
</evidence>
<evidence type="ECO:0000313" key="1">
    <source>
        <dbReference type="EMBL" id="KAJ0021153.1"/>
    </source>
</evidence>
<dbReference type="Proteomes" id="UP001163603">
    <property type="component" value="Chromosome 11"/>
</dbReference>
<reference evidence="2" key="1">
    <citation type="journal article" date="2023" name="G3 (Bethesda)">
        <title>Genome assembly and association tests identify interacting loci associated with vigor, precocity, and sex in interspecific pistachio rootstocks.</title>
        <authorList>
            <person name="Palmer W."/>
            <person name="Jacygrad E."/>
            <person name="Sagayaradj S."/>
            <person name="Cavanaugh K."/>
            <person name="Han R."/>
            <person name="Bertier L."/>
            <person name="Beede B."/>
            <person name="Kafkas S."/>
            <person name="Golino D."/>
            <person name="Preece J."/>
            <person name="Michelmore R."/>
        </authorList>
    </citation>
    <scope>NUCLEOTIDE SEQUENCE [LARGE SCALE GENOMIC DNA]</scope>
</reference>
<protein>
    <submittedName>
        <fullName evidence="1">Uncharacterized protein</fullName>
    </submittedName>
</protein>
<gene>
    <name evidence="1" type="ORF">Pint_31803</name>
</gene>
<sequence length="347" mass="39818">MASSLTKIDQHQGLCNAISTLHADIIQTQILTRLDGQTLVAAASTSSLLRSLSLQDNLWRQICNSTWPSTNHPRVQTLISSFPAAHRSFFSDSFPVLNCQVPPSYTLEFDHSLLLTTELISAVDIHYKNNLILSKVVETETVTGWFQFPPFRIDLLDEKQLVTTPIKFASETKVLIKDHEENLTLSWIMIDSGRKRAVNLSSRWPVSVEQHWLTREVHVKYAAIVIASDHRQRWELFSAREFAECEVMVTLGGEEGGEMYVREVSMQMKDMEERSLNGRESLVILQRAFEKGKTSGKIEEGKERYEEFLEKKRERKEGKERMEKVLNIVCVSCFVVAVAFWSYKLFI</sequence>
<accession>A0ACC0XQA2</accession>
<dbReference type="EMBL" id="CM047746">
    <property type="protein sequence ID" value="KAJ0021153.1"/>
    <property type="molecule type" value="Genomic_DNA"/>
</dbReference>
<organism evidence="1 2">
    <name type="scientific">Pistacia integerrima</name>
    <dbReference type="NCBI Taxonomy" id="434235"/>
    <lineage>
        <taxon>Eukaryota</taxon>
        <taxon>Viridiplantae</taxon>
        <taxon>Streptophyta</taxon>
        <taxon>Embryophyta</taxon>
        <taxon>Tracheophyta</taxon>
        <taxon>Spermatophyta</taxon>
        <taxon>Magnoliopsida</taxon>
        <taxon>eudicotyledons</taxon>
        <taxon>Gunneridae</taxon>
        <taxon>Pentapetalae</taxon>
        <taxon>rosids</taxon>
        <taxon>malvids</taxon>
        <taxon>Sapindales</taxon>
        <taxon>Anacardiaceae</taxon>
        <taxon>Pistacia</taxon>
    </lineage>
</organism>